<evidence type="ECO:0000256" key="1">
    <source>
        <dbReference type="SAM" id="Coils"/>
    </source>
</evidence>
<keyword evidence="1" id="KW-0175">Coiled coil</keyword>
<evidence type="ECO:0000256" key="2">
    <source>
        <dbReference type="SAM" id="MobiDB-lite"/>
    </source>
</evidence>
<sequence length="464" mass="52997">MAKNYHLETLISPGASEEDGCFEFLDNFEKAYTPPGSIGPPFHLGTLADAIKSAWARPAPEVKLLVLYLHREGNPLSRRFTRIFLSGVVSKLLTTYCVLWGWDLTSELNEKTLLRVVSNNLGYDNAWRLQMVGKMMYPCFIFLSRTHRKPGVELVQFLKASADLSFSVTLFSNAVVTFSTKIKPQLVAKEEKNKVRSDGAVRIDTVRTIPNDVETRHQGRPKTPTERDRRLSRGKPPLVGDESLRDGGETLQSIADKMMGKAVDISGLFDVNSSQNTSSYHSQDEAAKKRLAELKKQYLEAEYERLKAEKKAIFTRLLQEDLSKNKAGPSGKAGEKSDGGSKSEDKDWEIRKKLKHREKSPVDHKIRHSPKSTSRRADDNTITLRFRSYKEMFEKKFKTEDTFEKLLLFLTAKGYSFREFKILAGWPRVDISEEDSRTPLKNLNFNMRDNVILERRKTTYRSNT</sequence>
<dbReference type="SMART" id="SM00594">
    <property type="entry name" value="UAS"/>
    <property type="match status" value="1"/>
</dbReference>
<evidence type="ECO:0000313" key="3">
    <source>
        <dbReference type="EMBL" id="KAF6199160.1"/>
    </source>
</evidence>
<evidence type="ECO:0000313" key="4">
    <source>
        <dbReference type="Proteomes" id="UP000466442"/>
    </source>
</evidence>
<dbReference type="InterPro" id="IPR049483">
    <property type="entry name" value="FAF1_2-like_UAS"/>
</dbReference>
<dbReference type="AlphaFoldDB" id="A0A6A4J9S7"/>
<feature type="region of interest" description="Disordered" evidence="2">
    <location>
        <begin position="324"/>
        <end position="379"/>
    </location>
</feature>
<feature type="coiled-coil region" evidence="1">
    <location>
        <begin position="284"/>
        <end position="311"/>
    </location>
</feature>
<dbReference type="OrthoDB" id="1920064at2759"/>
<name>A0A6A4J9S7_APOLU</name>
<dbReference type="InterPro" id="IPR029071">
    <property type="entry name" value="Ubiquitin-like_domsf"/>
</dbReference>
<feature type="compositionally biased region" description="Basic and acidic residues" evidence="2">
    <location>
        <begin position="213"/>
        <end position="231"/>
    </location>
</feature>
<protein>
    <submittedName>
        <fullName evidence="3">Uncharacterized protein</fullName>
    </submittedName>
</protein>
<comment type="caution">
    <text evidence="3">The sequence shown here is derived from an EMBL/GenBank/DDBJ whole genome shotgun (WGS) entry which is preliminary data.</text>
</comment>
<dbReference type="InterPro" id="IPR001012">
    <property type="entry name" value="UBX_dom"/>
</dbReference>
<dbReference type="Gene3D" id="3.10.20.90">
    <property type="entry name" value="Phosphatidylinositol 3-kinase Catalytic Subunit, Chain A, domain 1"/>
    <property type="match status" value="1"/>
</dbReference>
<proteinExistence type="predicted"/>
<feature type="compositionally biased region" description="Basic and acidic residues" evidence="2">
    <location>
        <begin position="333"/>
        <end position="351"/>
    </location>
</feature>
<organism evidence="3 4">
    <name type="scientific">Apolygus lucorum</name>
    <name type="common">Small green plant bug</name>
    <name type="synonym">Lygocoris lucorum</name>
    <dbReference type="NCBI Taxonomy" id="248454"/>
    <lineage>
        <taxon>Eukaryota</taxon>
        <taxon>Metazoa</taxon>
        <taxon>Ecdysozoa</taxon>
        <taxon>Arthropoda</taxon>
        <taxon>Hexapoda</taxon>
        <taxon>Insecta</taxon>
        <taxon>Pterygota</taxon>
        <taxon>Neoptera</taxon>
        <taxon>Paraneoptera</taxon>
        <taxon>Hemiptera</taxon>
        <taxon>Heteroptera</taxon>
        <taxon>Panheteroptera</taxon>
        <taxon>Cimicomorpha</taxon>
        <taxon>Miridae</taxon>
        <taxon>Mirini</taxon>
        <taxon>Apolygus</taxon>
    </lineage>
</organism>
<reference evidence="3" key="1">
    <citation type="journal article" date="2021" name="Mol. Ecol. Resour.">
        <title>Apolygus lucorum genome provides insights into omnivorousness and mesophyll feeding.</title>
        <authorList>
            <person name="Liu Y."/>
            <person name="Liu H."/>
            <person name="Wang H."/>
            <person name="Huang T."/>
            <person name="Liu B."/>
            <person name="Yang B."/>
            <person name="Yin L."/>
            <person name="Li B."/>
            <person name="Zhang Y."/>
            <person name="Zhang S."/>
            <person name="Jiang F."/>
            <person name="Zhang X."/>
            <person name="Ren Y."/>
            <person name="Wang B."/>
            <person name="Wang S."/>
            <person name="Lu Y."/>
            <person name="Wu K."/>
            <person name="Fan W."/>
            <person name="Wang G."/>
        </authorList>
    </citation>
    <scope>NUCLEOTIDE SEQUENCE</scope>
    <source>
        <strain evidence="3">12Hb</strain>
    </source>
</reference>
<keyword evidence="4" id="KW-1185">Reference proteome</keyword>
<dbReference type="Pfam" id="PF21021">
    <property type="entry name" value="FAF1"/>
    <property type="match status" value="1"/>
</dbReference>
<feature type="region of interest" description="Disordered" evidence="2">
    <location>
        <begin position="207"/>
        <end position="247"/>
    </location>
</feature>
<dbReference type="Pfam" id="PF00789">
    <property type="entry name" value="UBX"/>
    <property type="match status" value="1"/>
</dbReference>
<accession>A0A6A4J9S7</accession>
<gene>
    <name evidence="3" type="ORF">GE061_007185</name>
</gene>
<dbReference type="Gene3D" id="3.40.30.10">
    <property type="entry name" value="Glutaredoxin"/>
    <property type="match status" value="1"/>
</dbReference>
<feature type="compositionally biased region" description="Basic residues" evidence="2">
    <location>
        <begin position="365"/>
        <end position="374"/>
    </location>
</feature>
<dbReference type="InterPro" id="IPR006577">
    <property type="entry name" value="UAS"/>
</dbReference>
<dbReference type="Proteomes" id="UP000466442">
    <property type="component" value="Unassembled WGS sequence"/>
</dbReference>
<dbReference type="EMBL" id="WIXP02000015">
    <property type="protein sequence ID" value="KAF6199160.1"/>
    <property type="molecule type" value="Genomic_DNA"/>
</dbReference>
<dbReference type="SUPFAM" id="SSF54236">
    <property type="entry name" value="Ubiquitin-like"/>
    <property type="match status" value="1"/>
</dbReference>